<dbReference type="PROSITE" id="PS50011">
    <property type="entry name" value="PROTEIN_KINASE_DOM"/>
    <property type="match status" value="1"/>
</dbReference>
<dbReference type="Pfam" id="PF00069">
    <property type="entry name" value="Pkinase"/>
    <property type="match status" value="1"/>
</dbReference>
<protein>
    <recommendedName>
        <fullName evidence="1">non-specific serine/threonine protein kinase</fullName>
        <ecNumber evidence="1">2.7.11.1</ecNumber>
    </recommendedName>
</protein>
<keyword evidence="5" id="KW-0418">Kinase</keyword>
<dbReference type="AlphaFoldDB" id="A0A2J6S4P4"/>
<evidence type="ECO:0000256" key="1">
    <source>
        <dbReference type="ARBA" id="ARBA00012513"/>
    </source>
</evidence>
<evidence type="ECO:0000256" key="2">
    <source>
        <dbReference type="ARBA" id="ARBA00022527"/>
    </source>
</evidence>
<dbReference type="GO" id="GO:0005634">
    <property type="term" value="C:nucleus"/>
    <property type="evidence" value="ECO:0007669"/>
    <property type="project" value="TreeGrafter"/>
</dbReference>
<evidence type="ECO:0000313" key="10">
    <source>
        <dbReference type="EMBL" id="PMD45721.1"/>
    </source>
</evidence>
<organism evidence="10 11">
    <name type="scientific">Hyaloscypha variabilis (strain UAMH 11265 / GT02V1 / F)</name>
    <name type="common">Meliniomyces variabilis</name>
    <dbReference type="NCBI Taxonomy" id="1149755"/>
    <lineage>
        <taxon>Eukaryota</taxon>
        <taxon>Fungi</taxon>
        <taxon>Dikarya</taxon>
        <taxon>Ascomycota</taxon>
        <taxon>Pezizomycotina</taxon>
        <taxon>Leotiomycetes</taxon>
        <taxon>Helotiales</taxon>
        <taxon>Hyaloscyphaceae</taxon>
        <taxon>Hyaloscypha</taxon>
        <taxon>Hyaloscypha variabilis</taxon>
    </lineage>
</organism>
<gene>
    <name evidence="10" type="ORF">L207DRAFT_630123</name>
</gene>
<dbReference type="InterPro" id="IPR050660">
    <property type="entry name" value="NEK_Ser/Thr_kinase"/>
</dbReference>
<dbReference type="GO" id="GO:0005524">
    <property type="term" value="F:ATP binding"/>
    <property type="evidence" value="ECO:0007669"/>
    <property type="project" value="UniProtKB-KW"/>
</dbReference>
<name>A0A2J6S4P4_HYAVF</name>
<evidence type="ECO:0000256" key="6">
    <source>
        <dbReference type="ARBA" id="ARBA00022840"/>
    </source>
</evidence>
<evidence type="ECO:0000256" key="7">
    <source>
        <dbReference type="ARBA" id="ARBA00047899"/>
    </source>
</evidence>
<dbReference type="SUPFAM" id="SSF56112">
    <property type="entry name" value="Protein kinase-like (PK-like)"/>
    <property type="match status" value="1"/>
</dbReference>
<sequence>METPVQIFHQWLERNTCLSVSGRRFILTKRLKLWLNSTFDTPEPETALESLFNTTIANEVAVASIIPPWNSDTVLIFCILLQLDRAHLLQEFVENRISDKSLPVDEQTLRALERKTGNTRESLADEFFEIQWQYCAVTFDLDRVYEWPEELIIPICSQNLIAEGRTAKLYEITIPEDFIGLGLAGAVPNFRYEDPEISPGGSIHNLPSKGTEDDCPKVYYRFVLKKFDRWNVELGRREMAALRNMRSYEEFVRPLTAFQSTDNQTLGIIPKPDESRQSYNILLQCCETDLGNYFAIKNPPFLSHDIALFWTNLSKLVEALEQLHGSSNTTDFGTRPAREYTGYHHDIKPSNILLSGEHFKLSDFGFAYFGPIDGTISALAATASFGTVSYGPPAPNIYTTAHRTLEGFLKFDLWSLGCVLSEAATWVVLGYSGIKTFATLRRQTLNRICAEHEKDRLERETEADRSVNIPLPGDYFHDGVDVLAAVTSWHTFLRNSVRRSDTITSRVLDIVDQGLLVSDIKGRWDAKTLYVRLKHAINAGQVEADLLPSVDTDIKVFLTNEESKDLERRYST</sequence>
<dbReference type="STRING" id="1149755.A0A2J6S4P4"/>
<comment type="catalytic activity">
    <reaction evidence="8">
        <text>L-seryl-[protein] + ATP = O-phospho-L-seryl-[protein] + ADP + H(+)</text>
        <dbReference type="Rhea" id="RHEA:17989"/>
        <dbReference type="Rhea" id="RHEA-COMP:9863"/>
        <dbReference type="Rhea" id="RHEA-COMP:11604"/>
        <dbReference type="ChEBI" id="CHEBI:15378"/>
        <dbReference type="ChEBI" id="CHEBI:29999"/>
        <dbReference type="ChEBI" id="CHEBI:30616"/>
        <dbReference type="ChEBI" id="CHEBI:83421"/>
        <dbReference type="ChEBI" id="CHEBI:456216"/>
        <dbReference type="EC" id="2.7.11.1"/>
    </reaction>
</comment>
<evidence type="ECO:0000256" key="4">
    <source>
        <dbReference type="ARBA" id="ARBA00022741"/>
    </source>
</evidence>
<feature type="domain" description="Protein kinase" evidence="9">
    <location>
        <begin position="173"/>
        <end position="572"/>
    </location>
</feature>
<keyword evidence="3" id="KW-0808">Transferase</keyword>
<dbReference type="EMBL" id="KZ613940">
    <property type="protein sequence ID" value="PMD45721.1"/>
    <property type="molecule type" value="Genomic_DNA"/>
</dbReference>
<evidence type="ECO:0000256" key="3">
    <source>
        <dbReference type="ARBA" id="ARBA00022679"/>
    </source>
</evidence>
<dbReference type="Gene3D" id="1.10.510.10">
    <property type="entry name" value="Transferase(Phosphotransferase) domain 1"/>
    <property type="match status" value="1"/>
</dbReference>
<comment type="catalytic activity">
    <reaction evidence="7">
        <text>L-threonyl-[protein] + ATP = O-phospho-L-threonyl-[protein] + ADP + H(+)</text>
        <dbReference type="Rhea" id="RHEA:46608"/>
        <dbReference type="Rhea" id="RHEA-COMP:11060"/>
        <dbReference type="Rhea" id="RHEA-COMP:11605"/>
        <dbReference type="ChEBI" id="CHEBI:15378"/>
        <dbReference type="ChEBI" id="CHEBI:30013"/>
        <dbReference type="ChEBI" id="CHEBI:30616"/>
        <dbReference type="ChEBI" id="CHEBI:61977"/>
        <dbReference type="ChEBI" id="CHEBI:456216"/>
        <dbReference type="EC" id="2.7.11.1"/>
    </reaction>
</comment>
<dbReference type="PANTHER" id="PTHR43671:SF98">
    <property type="entry name" value="SERINE_THREONINE-PROTEIN KINASE NEK11"/>
    <property type="match status" value="1"/>
</dbReference>
<dbReference type="EC" id="2.7.11.1" evidence="1"/>
<dbReference type="InterPro" id="IPR000719">
    <property type="entry name" value="Prot_kinase_dom"/>
</dbReference>
<keyword evidence="6" id="KW-0067">ATP-binding</keyword>
<evidence type="ECO:0000256" key="8">
    <source>
        <dbReference type="ARBA" id="ARBA00048679"/>
    </source>
</evidence>
<evidence type="ECO:0000256" key="5">
    <source>
        <dbReference type="ARBA" id="ARBA00022777"/>
    </source>
</evidence>
<dbReference type="SMART" id="SM00220">
    <property type="entry name" value="S_TKc"/>
    <property type="match status" value="1"/>
</dbReference>
<proteinExistence type="predicted"/>
<dbReference type="OrthoDB" id="5986190at2759"/>
<dbReference type="Proteomes" id="UP000235786">
    <property type="component" value="Unassembled WGS sequence"/>
</dbReference>
<evidence type="ECO:0000259" key="9">
    <source>
        <dbReference type="PROSITE" id="PS50011"/>
    </source>
</evidence>
<keyword evidence="11" id="KW-1185">Reference proteome</keyword>
<dbReference type="InterPro" id="IPR011009">
    <property type="entry name" value="Kinase-like_dom_sf"/>
</dbReference>
<keyword evidence="2" id="KW-0723">Serine/threonine-protein kinase</keyword>
<dbReference type="PANTHER" id="PTHR43671">
    <property type="entry name" value="SERINE/THREONINE-PROTEIN KINASE NEK"/>
    <property type="match status" value="1"/>
</dbReference>
<evidence type="ECO:0000313" key="11">
    <source>
        <dbReference type="Proteomes" id="UP000235786"/>
    </source>
</evidence>
<dbReference type="GO" id="GO:0004674">
    <property type="term" value="F:protein serine/threonine kinase activity"/>
    <property type="evidence" value="ECO:0007669"/>
    <property type="project" value="UniProtKB-KW"/>
</dbReference>
<accession>A0A2J6S4P4</accession>
<keyword evidence="4" id="KW-0547">Nucleotide-binding</keyword>
<reference evidence="10 11" key="1">
    <citation type="submission" date="2016-04" db="EMBL/GenBank/DDBJ databases">
        <title>A degradative enzymes factory behind the ericoid mycorrhizal symbiosis.</title>
        <authorList>
            <consortium name="DOE Joint Genome Institute"/>
            <person name="Martino E."/>
            <person name="Morin E."/>
            <person name="Grelet G."/>
            <person name="Kuo A."/>
            <person name="Kohler A."/>
            <person name="Daghino S."/>
            <person name="Barry K."/>
            <person name="Choi C."/>
            <person name="Cichocki N."/>
            <person name="Clum A."/>
            <person name="Copeland A."/>
            <person name="Hainaut M."/>
            <person name="Haridas S."/>
            <person name="Labutti K."/>
            <person name="Lindquist E."/>
            <person name="Lipzen A."/>
            <person name="Khouja H.-R."/>
            <person name="Murat C."/>
            <person name="Ohm R."/>
            <person name="Olson A."/>
            <person name="Spatafora J."/>
            <person name="Veneault-Fourrey C."/>
            <person name="Henrissat B."/>
            <person name="Grigoriev I."/>
            <person name="Martin F."/>
            <person name="Perotto S."/>
        </authorList>
    </citation>
    <scope>NUCLEOTIDE SEQUENCE [LARGE SCALE GENOMIC DNA]</scope>
    <source>
        <strain evidence="10 11">F</strain>
    </source>
</reference>